<keyword evidence="2" id="KW-1185">Reference proteome</keyword>
<reference evidence="1" key="1">
    <citation type="submission" date="2020-11" db="EMBL/GenBank/DDBJ databases">
        <title>Adaptations for nitrogen fixation in a non-lichenized fungal sporocarp promotes dispersal by wood-feeding termites.</title>
        <authorList>
            <consortium name="DOE Joint Genome Institute"/>
            <person name="Koch R.A."/>
            <person name="Yoon G."/>
            <person name="Arayal U."/>
            <person name="Lail K."/>
            <person name="Amirebrahimi M."/>
            <person name="Labutti K."/>
            <person name="Lipzen A."/>
            <person name="Riley R."/>
            <person name="Barry K."/>
            <person name="Henrissat B."/>
            <person name="Grigoriev I.V."/>
            <person name="Herr J.R."/>
            <person name="Aime M.C."/>
        </authorList>
    </citation>
    <scope>NUCLEOTIDE SEQUENCE</scope>
    <source>
        <strain evidence="1">MCA 3950</strain>
    </source>
</reference>
<protein>
    <submittedName>
        <fullName evidence="1">Uncharacterized protein</fullName>
    </submittedName>
</protein>
<sequence>MASLTSPHSHLTSVGRRPDHNGELEFHTLDSILSFLSECQNFPHLRNYSSLRIENVEFQNIGQLETLILGDGLRTFDSLCTVSLHMITIVDKSACSQLWSYSKFNIGHLIVTSTNIDLWLWSYILAHFQYINITRTRTGRIGSITKDPSKNLDVLFMVEDFSIIDIKSRT</sequence>
<proteinExistence type="predicted"/>
<gene>
    <name evidence="1" type="ORF">BT62DRAFT_1008764</name>
</gene>
<dbReference type="AlphaFoldDB" id="A0A9P7VN01"/>
<dbReference type="EMBL" id="MU250543">
    <property type="protein sequence ID" value="KAG7443709.1"/>
    <property type="molecule type" value="Genomic_DNA"/>
</dbReference>
<evidence type="ECO:0000313" key="2">
    <source>
        <dbReference type="Proteomes" id="UP000812287"/>
    </source>
</evidence>
<evidence type="ECO:0000313" key="1">
    <source>
        <dbReference type="EMBL" id="KAG7443709.1"/>
    </source>
</evidence>
<dbReference type="GeneID" id="66099769"/>
<accession>A0A9P7VN01</accession>
<name>A0A9P7VN01_9AGAR</name>
<dbReference type="Proteomes" id="UP000812287">
    <property type="component" value="Unassembled WGS sequence"/>
</dbReference>
<dbReference type="RefSeq" id="XP_043037209.1">
    <property type="nucleotide sequence ID" value="XM_043177482.1"/>
</dbReference>
<organism evidence="1 2">
    <name type="scientific">Guyanagaster necrorhizus</name>
    <dbReference type="NCBI Taxonomy" id="856835"/>
    <lineage>
        <taxon>Eukaryota</taxon>
        <taxon>Fungi</taxon>
        <taxon>Dikarya</taxon>
        <taxon>Basidiomycota</taxon>
        <taxon>Agaricomycotina</taxon>
        <taxon>Agaricomycetes</taxon>
        <taxon>Agaricomycetidae</taxon>
        <taxon>Agaricales</taxon>
        <taxon>Marasmiineae</taxon>
        <taxon>Physalacriaceae</taxon>
        <taxon>Guyanagaster</taxon>
    </lineage>
</organism>
<comment type="caution">
    <text evidence="1">The sequence shown here is derived from an EMBL/GenBank/DDBJ whole genome shotgun (WGS) entry which is preliminary data.</text>
</comment>